<dbReference type="AlphaFoldDB" id="A0A0D1AJZ6"/>
<dbReference type="Proteomes" id="UP000032250">
    <property type="component" value="Unassembled WGS sequence"/>
</dbReference>
<accession>A0A0D1AJZ6</accession>
<evidence type="ECO:0000313" key="1">
    <source>
        <dbReference type="EMBL" id="KIS23439.1"/>
    </source>
</evidence>
<dbReference type="PATRIC" id="fig|1379739.3.peg.1839"/>
<dbReference type="HOGENOM" id="CLU_2315387_0_0_9"/>
<organism evidence="1 2">
    <name type="scientific">Clostridium botulinum B2 450</name>
    <dbReference type="NCBI Taxonomy" id="1379739"/>
    <lineage>
        <taxon>Bacteria</taxon>
        <taxon>Bacillati</taxon>
        <taxon>Bacillota</taxon>
        <taxon>Clostridia</taxon>
        <taxon>Eubacteriales</taxon>
        <taxon>Clostridiaceae</taxon>
        <taxon>Clostridium</taxon>
    </lineage>
</organism>
<gene>
    <name evidence="1" type="ORF">N495_07490</name>
</gene>
<reference evidence="1 2" key="1">
    <citation type="submission" date="2014-06" db="EMBL/GenBank/DDBJ databases">
        <title>Genome characterization of distinct group I Clostridium botulinum lineages.</title>
        <authorList>
            <person name="Giordani F."/>
            <person name="Anselmo A."/>
            <person name="Fillo S."/>
            <person name="Palozzi A.M."/>
            <person name="Fortunato A."/>
            <person name="Gentile B."/>
            <person name="Ciammaruconi A."/>
            <person name="Anniballi F."/>
            <person name="De Medici D."/>
            <person name="Lista F."/>
        </authorList>
    </citation>
    <scope>NUCLEOTIDE SEQUENCE [LARGE SCALE GENOMIC DNA]</scope>
    <source>
        <strain evidence="1 2">B2 450</strain>
    </source>
</reference>
<name>A0A0D1AJZ6_CLOBO</name>
<dbReference type="EMBL" id="JXSU01000007">
    <property type="protein sequence ID" value="KIS23439.1"/>
    <property type="molecule type" value="Genomic_DNA"/>
</dbReference>
<dbReference type="OrthoDB" id="1924315at2"/>
<proteinExistence type="predicted"/>
<protein>
    <submittedName>
        <fullName evidence="1">Uncharacterized protein</fullName>
    </submittedName>
</protein>
<evidence type="ECO:0000313" key="2">
    <source>
        <dbReference type="Proteomes" id="UP000032250"/>
    </source>
</evidence>
<comment type="caution">
    <text evidence="1">The sequence shown here is derived from an EMBL/GenBank/DDBJ whole genome shotgun (WGS) entry which is preliminary data.</text>
</comment>
<dbReference type="RefSeq" id="WP_003486626.1">
    <property type="nucleotide sequence ID" value="NZ_JXSU01000007.1"/>
</dbReference>
<sequence>MIHFKKMWDDVCSILDHNEIENLEILESFKTGFIVKTENGTEFITRDDFVDFWCHMLCFNKVTEMDIEQKGKETKKCICDIVKNLPYINANNGVITLVEQ</sequence>